<evidence type="ECO:0000256" key="7">
    <source>
        <dbReference type="ARBA" id="ARBA00023018"/>
    </source>
</evidence>
<feature type="transmembrane region" description="Helical" evidence="18">
    <location>
        <begin position="526"/>
        <end position="553"/>
    </location>
</feature>
<feature type="region of interest" description="Disordered" evidence="17">
    <location>
        <begin position="1"/>
        <end position="105"/>
    </location>
</feature>
<keyword evidence="14" id="KW-0628">Postsynaptic cell membrane</keyword>
<feature type="transmembrane region" description="Helical" evidence="18">
    <location>
        <begin position="746"/>
        <end position="768"/>
    </location>
</feature>
<keyword evidence="13" id="KW-0807">Transducer</keyword>
<keyword evidence="6 18" id="KW-1133">Transmembrane helix</keyword>
<dbReference type="Gene3D" id="3.30.450.20">
    <property type="entry name" value="PAS domain"/>
    <property type="match status" value="1"/>
</dbReference>
<evidence type="ECO:0000256" key="9">
    <source>
        <dbReference type="ARBA" id="ARBA00023136"/>
    </source>
</evidence>
<feature type="compositionally biased region" description="Polar residues" evidence="17">
    <location>
        <begin position="1"/>
        <end position="16"/>
    </location>
</feature>
<keyword evidence="12" id="KW-0325">Glycoprotein</keyword>
<comment type="subcellular location">
    <subcellularLocation>
        <location evidence="1">Cell projection</location>
        <location evidence="1">Neuron projection</location>
    </subcellularLocation>
    <subcellularLocation>
        <location evidence="16">Postsynaptic cell membrane</location>
        <topology evidence="16">Multi-pass membrane protein</topology>
    </subcellularLocation>
</comment>
<feature type="transmembrane region" description="Helical" evidence="18">
    <location>
        <begin position="716"/>
        <end position="740"/>
    </location>
</feature>
<evidence type="ECO:0000256" key="16">
    <source>
        <dbReference type="ARBA" id="ARBA00034104"/>
    </source>
</evidence>
<feature type="transmembrane region" description="Helical" evidence="18">
    <location>
        <begin position="685"/>
        <end position="704"/>
    </location>
</feature>
<dbReference type="OrthoDB" id="2129233at2759"/>
<evidence type="ECO:0000256" key="13">
    <source>
        <dbReference type="ARBA" id="ARBA00023224"/>
    </source>
</evidence>
<proteinExistence type="inferred from homology"/>
<keyword evidence="8" id="KW-0297">G-protein coupled receptor</keyword>
<keyword evidence="15" id="KW-0966">Cell projection</keyword>
<dbReference type="CDD" id="cd15293">
    <property type="entry name" value="7tmC_GPR158-like"/>
    <property type="match status" value="1"/>
</dbReference>
<feature type="compositionally biased region" description="Basic and acidic residues" evidence="17">
    <location>
        <begin position="1103"/>
        <end position="1113"/>
    </location>
</feature>
<evidence type="ECO:0000256" key="5">
    <source>
        <dbReference type="ARBA" id="ARBA00022729"/>
    </source>
</evidence>
<dbReference type="GO" id="GO:0004930">
    <property type="term" value="F:G protein-coupled receptor activity"/>
    <property type="evidence" value="ECO:0007669"/>
    <property type="project" value="UniProtKB-KW"/>
</dbReference>
<keyword evidence="7" id="KW-0770">Synapse</keyword>
<dbReference type="InterPro" id="IPR017978">
    <property type="entry name" value="GPCR_3_C"/>
</dbReference>
<comment type="similarity">
    <text evidence="2">Belongs to the G-protein coupled receptor 3 family.</text>
</comment>
<feature type="compositionally biased region" description="Polar residues" evidence="17">
    <location>
        <begin position="92"/>
        <end position="101"/>
    </location>
</feature>
<evidence type="ECO:0000256" key="4">
    <source>
        <dbReference type="ARBA" id="ARBA00022692"/>
    </source>
</evidence>
<dbReference type="PANTHER" id="PTHR32546">
    <property type="entry name" value="G-PROTEIN COUPLED RECEPTOR 158-RELATED"/>
    <property type="match status" value="1"/>
</dbReference>
<dbReference type="PANTHER" id="PTHR32546:SF29">
    <property type="entry name" value="G-PROTEIN COUPLED RECEPTORS FAMILY 3 PROFILE DOMAIN-CONTAINING PROTEIN"/>
    <property type="match status" value="1"/>
</dbReference>
<evidence type="ECO:0000256" key="18">
    <source>
        <dbReference type="SAM" id="Phobius"/>
    </source>
</evidence>
<dbReference type="Pfam" id="PF00003">
    <property type="entry name" value="7tm_3"/>
    <property type="match status" value="1"/>
</dbReference>
<sequence length="1201" mass="133161">MKKETTVVNSNPSSGKIRSGRMKANATGNAKPFRILASGTRKSKLQAVSSGSPTSNLVSPMVGKDDSSDVDTTKHQPQTEQMDIKDPIAKGNNKNYRQTIGPNPPMPMAPRSFLTSANSPETPTGAPKLENKIAAMKGLNDGHRMSDAEGESADEMYDSSDAEASNTNSLDDPSTYDPIIKPDLDIMTKFLRIVESQSLLGDNCTAGTDDTLGEGVVDRYAQDRFRLEAEVAVNRANWLTRLWKYAEKDVLDSEYLLHVNLYSMIEMDEDIFAAGNCYDKYQYKDYVLFCPFAYRMLEGPILAKDLAVEYKYLANTSEWFYIARKNAERVIRNMTSLTKAYHTYTANETAHTERFDDEILSVSYEDGKWSKPYFDCGGGNIWMMTYTVPFFGFANGSYFFKGTSGIDIDLRRVDIDQCPQKAGNSQLNIFAASDKCKSRTTKCEHIPGLGFRRGSYRCECRDGFYFPDTSAPVRFYNGTVIEEEYEKKLMGLDGVYDQEGKFECLPCPEGCDVCVDDSPCIVTLNWVMRTTILILEIIVICCLPVVALFTWRYSHVKVVRAASPALLRLIILGAFFIYCTILVAYMRPNMITCSLRVWFREIGFSFAYGALMLKTWRISVIFRVRSAKAIKITDLDLIKRLGIIVSIFAVFLSIRTVVGPPHVIVAKTADDLKAYICETDWWDHVFTAMEMVVLVWGIRLCIVVRKAPSEFNESRFISMAIYNEFLLSIFLNVSMLFLQSPANPDLMYIIMFSHAQLTTTLLLVLIFASKAYLALRGRGKEDASSMANKPQAAKFLAKPKSANHSNVTPSGGSFRTDVMPELSSVNDPDIQAEIRRLLCELDQLKEKTARYGHTQFAARLTAMSQAARQVISPVAPTEVIAVLDAIDTTAASNCLENGPSTDHRVKESDVDLRQRKTGHSVKELIKSPKNSPDSGLGGLMFNSGPVVNNVLACMTDRIVCATFSADPSAMVEDDEDVKDAQSPSRSIKQSKKARAAPPVVDQPESPSSTVPASSLALAAAPLLSSNFAFDSRGVSVLRNFSAPNSRRTSSEQTDISTSMNAQLSLVGDHTNSGALFHGDQSNNPVSVQSLCQLLNEQANPVHANHEKERRYSETRTSPCGQANSRWPLSPKVKSKLTDETSSLDCVEEVNVPVVSSQQYEMDSSVRSAQITPASTPGRSLSSSRSRINTDDRERFTEEVTV</sequence>
<feature type="region of interest" description="Disordered" evidence="17">
    <location>
        <begin position="1162"/>
        <end position="1201"/>
    </location>
</feature>
<evidence type="ECO:0000256" key="8">
    <source>
        <dbReference type="ARBA" id="ARBA00023040"/>
    </source>
</evidence>
<feature type="compositionally biased region" description="Polar residues" evidence="17">
    <location>
        <begin position="1162"/>
        <end position="1177"/>
    </location>
</feature>
<dbReference type="InterPro" id="IPR043458">
    <property type="entry name" value="GPR158/179"/>
</dbReference>
<evidence type="ECO:0000256" key="15">
    <source>
        <dbReference type="ARBA" id="ARBA00023273"/>
    </source>
</evidence>
<evidence type="ECO:0000256" key="12">
    <source>
        <dbReference type="ARBA" id="ARBA00023180"/>
    </source>
</evidence>
<feature type="compositionally biased region" description="Basic and acidic residues" evidence="17">
    <location>
        <begin position="63"/>
        <end position="74"/>
    </location>
</feature>
<keyword evidence="11 19" id="KW-0675">Receptor</keyword>
<feature type="region of interest" description="Disordered" evidence="17">
    <location>
        <begin position="970"/>
        <end position="1010"/>
    </location>
</feature>
<keyword evidence="10" id="KW-1015">Disulfide bond</keyword>
<feature type="region of interest" description="Disordered" evidence="17">
    <location>
        <begin position="1101"/>
        <end position="1127"/>
    </location>
</feature>
<keyword evidence="3" id="KW-1003">Cell membrane</keyword>
<evidence type="ECO:0000256" key="14">
    <source>
        <dbReference type="ARBA" id="ARBA00023257"/>
    </source>
</evidence>
<protein>
    <submittedName>
        <fullName evidence="19">G-protein coupled receptor</fullName>
    </submittedName>
</protein>
<organism evidence="19">
    <name type="scientific">Daphnia magna</name>
    <dbReference type="NCBI Taxonomy" id="35525"/>
    <lineage>
        <taxon>Eukaryota</taxon>
        <taxon>Metazoa</taxon>
        <taxon>Ecdysozoa</taxon>
        <taxon>Arthropoda</taxon>
        <taxon>Crustacea</taxon>
        <taxon>Branchiopoda</taxon>
        <taxon>Diplostraca</taxon>
        <taxon>Cladocera</taxon>
        <taxon>Anomopoda</taxon>
        <taxon>Daphniidae</taxon>
        <taxon>Daphnia</taxon>
    </lineage>
</organism>
<evidence type="ECO:0000256" key="11">
    <source>
        <dbReference type="ARBA" id="ARBA00023170"/>
    </source>
</evidence>
<feature type="compositionally biased region" description="Polar residues" evidence="17">
    <location>
        <begin position="46"/>
        <end position="58"/>
    </location>
</feature>
<evidence type="ECO:0000256" key="10">
    <source>
        <dbReference type="ARBA" id="ARBA00023157"/>
    </source>
</evidence>
<dbReference type="CDD" id="cd12913">
    <property type="entry name" value="PDC1_MCP_like"/>
    <property type="match status" value="1"/>
</dbReference>
<evidence type="ECO:0000256" key="6">
    <source>
        <dbReference type="ARBA" id="ARBA00022989"/>
    </source>
</evidence>
<evidence type="ECO:0000256" key="3">
    <source>
        <dbReference type="ARBA" id="ARBA00022475"/>
    </source>
</evidence>
<feature type="region of interest" description="Disordered" evidence="17">
    <location>
        <begin position="141"/>
        <end position="176"/>
    </location>
</feature>
<evidence type="ECO:0000256" key="1">
    <source>
        <dbReference type="ARBA" id="ARBA00004487"/>
    </source>
</evidence>
<dbReference type="EMBL" id="GDIQ01055943">
    <property type="protein sequence ID" value="JAN38794.1"/>
    <property type="molecule type" value="Transcribed_RNA"/>
</dbReference>
<evidence type="ECO:0000256" key="17">
    <source>
        <dbReference type="SAM" id="MobiDB-lite"/>
    </source>
</evidence>
<feature type="transmembrane region" description="Helical" evidence="18">
    <location>
        <begin position="637"/>
        <end position="658"/>
    </location>
</feature>
<feature type="compositionally biased region" description="Polar residues" evidence="17">
    <location>
        <begin position="162"/>
        <end position="172"/>
    </location>
</feature>
<feature type="transmembrane region" description="Helical" evidence="18">
    <location>
        <begin position="565"/>
        <end position="585"/>
    </location>
</feature>
<dbReference type="InterPro" id="IPR054714">
    <property type="entry name" value="GPR158_179_extracellular"/>
</dbReference>
<dbReference type="Pfam" id="PF22572">
    <property type="entry name" value="GPR158_179_EC"/>
    <property type="match status" value="1"/>
</dbReference>
<dbReference type="GO" id="GO:0043005">
    <property type="term" value="C:neuron projection"/>
    <property type="evidence" value="ECO:0007669"/>
    <property type="project" value="UniProtKB-SubCell"/>
</dbReference>
<evidence type="ECO:0000313" key="19">
    <source>
        <dbReference type="EMBL" id="JAN38794.1"/>
    </source>
</evidence>
<feature type="compositionally biased region" description="Basic and acidic residues" evidence="17">
    <location>
        <begin position="1187"/>
        <end position="1201"/>
    </location>
</feature>
<keyword evidence="9 18" id="KW-0472">Membrane</keyword>
<keyword evidence="5" id="KW-0732">Signal</keyword>
<reference evidence="19" key="1">
    <citation type="submission" date="2015-10" db="EMBL/GenBank/DDBJ databases">
        <title>EvidentialGene: Evidence-directed Construction of Complete mRNA Transcriptomes without Genomes.</title>
        <authorList>
            <person name="Gilbert D.G."/>
        </authorList>
    </citation>
    <scope>NUCLEOTIDE SEQUENCE</scope>
</reference>
<feature type="compositionally biased region" description="Polar residues" evidence="17">
    <location>
        <begin position="1114"/>
        <end position="1126"/>
    </location>
</feature>
<feature type="transmembrane region" description="Helical" evidence="18">
    <location>
        <begin position="597"/>
        <end position="616"/>
    </location>
</feature>
<feature type="compositionally biased region" description="Acidic residues" evidence="17">
    <location>
        <begin position="148"/>
        <end position="161"/>
    </location>
</feature>
<dbReference type="GO" id="GO:0045211">
    <property type="term" value="C:postsynaptic membrane"/>
    <property type="evidence" value="ECO:0007669"/>
    <property type="project" value="UniProtKB-SubCell"/>
</dbReference>
<keyword evidence="4 18" id="KW-0812">Transmembrane</keyword>
<dbReference type="PROSITE" id="PS50259">
    <property type="entry name" value="G_PROTEIN_RECEP_F3_4"/>
    <property type="match status" value="1"/>
</dbReference>
<evidence type="ECO:0000256" key="2">
    <source>
        <dbReference type="ARBA" id="ARBA00007242"/>
    </source>
</evidence>
<name>A0A0P5L6T7_9CRUS</name>
<dbReference type="AlphaFoldDB" id="A0A0P5L6T7"/>
<accession>A0A0P5L6T7</accession>